<dbReference type="Proteomes" id="UP001198612">
    <property type="component" value="Unassembled WGS sequence"/>
</dbReference>
<evidence type="ECO:0008006" key="3">
    <source>
        <dbReference type="Google" id="ProtNLM"/>
    </source>
</evidence>
<proteinExistence type="predicted"/>
<evidence type="ECO:0000313" key="1">
    <source>
        <dbReference type="EMBL" id="MCC2226294.1"/>
    </source>
</evidence>
<reference evidence="1 2" key="1">
    <citation type="submission" date="2021-10" db="EMBL/GenBank/DDBJ databases">
        <title>Anaerobic single-cell dispensing facilitates the cultivation of human gut bacteria.</title>
        <authorList>
            <person name="Afrizal A."/>
        </authorList>
    </citation>
    <scope>NUCLEOTIDE SEQUENCE [LARGE SCALE GENOMIC DNA]</scope>
    <source>
        <strain evidence="1 2">CLA-AA-H217</strain>
    </source>
</reference>
<evidence type="ECO:0000313" key="2">
    <source>
        <dbReference type="Proteomes" id="UP001198612"/>
    </source>
</evidence>
<comment type="caution">
    <text evidence="1">The sequence shown here is derived from an EMBL/GenBank/DDBJ whole genome shotgun (WGS) entry which is preliminary data.</text>
</comment>
<organism evidence="1 2">
    <name type="scientific">Blautia fusiformis</name>
    <dbReference type="NCBI Taxonomy" id="2881264"/>
    <lineage>
        <taxon>Bacteria</taxon>
        <taxon>Bacillati</taxon>
        <taxon>Bacillota</taxon>
        <taxon>Clostridia</taxon>
        <taxon>Lachnospirales</taxon>
        <taxon>Lachnospiraceae</taxon>
        <taxon>Blautia</taxon>
    </lineage>
</organism>
<protein>
    <recommendedName>
        <fullName evidence="3">DUF1320 domain-containing protein</fullName>
    </recommendedName>
</protein>
<keyword evidence="2" id="KW-1185">Reference proteome</keyword>
<accession>A0AAW4W3W6</accession>
<dbReference type="RefSeq" id="WP_226814944.1">
    <property type="nucleotide sequence ID" value="NZ_JAJEQQ010000001.1"/>
</dbReference>
<dbReference type="AlphaFoldDB" id="A0AAW4W3W6"/>
<sequence>MAKGTYTYEPGNITTAGLDLMRFELGDTMVEGGADTCALTDEEISAALKKYPKKWKRAKLMLLESICRRFAFEVDTKEGPLSFSLSDRAKVWKEDYLSLKKEVSLESMAVPSPPTGNSYKDPYFYTGMLRNPRTGRLDE</sequence>
<dbReference type="EMBL" id="JAJEQQ010000001">
    <property type="protein sequence ID" value="MCC2226294.1"/>
    <property type="molecule type" value="Genomic_DNA"/>
</dbReference>
<gene>
    <name evidence="1" type="ORF">LKD40_00455</name>
</gene>
<name>A0AAW4W3W6_9FIRM</name>